<accession>A0A8J4Q6J3</accession>
<dbReference type="Proteomes" id="UP000737018">
    <property type="component" value="Unassembled WGS sequence"/>
</dbReference>
<dbReference type="EMBL" id="JRKL02009584">
    <property type="protein sequence ID" value="KAF3946275.1"/>
    <property type="molecule type" value="Genomic_DNA"/>
</dbReference>
<dbReference type="GO" id="GO:0051410">
    <property type="term" value="P:detoxification of nitrogen compound"/>
    <property type="evidence" value="ECO:0007669"/>
    <property type="project" value="TreeGrafter"/>
</dbReference>
<dbReference type="AlphaFoldDB" id="A0A8J4Q6J3"/>
<proteinExistence type="predicted"/>
<name>A0A8J4Q6J3_9ROSI</name>
<dbReference type="SUPFAM" id="SSF56317">
    <property type="entry name" value="Carbon-nitrogen hydrolase"/>
    <property type="match status" value="1"/>
</dbReference>
<keyword evidence="2" id="KW-1185">Reference proteome</keyword>
<gene>
    <name evidence="1" type="ORF">CMV_027443</name>
</gene>
<dbReference type="GO" id="GO:0018822">
    <property type="term" value="F:nitrile hydratase activity"/>
    <property type="evidence" value="ECO:0007669"/>
    <property type="project" value="TreeGrafter"/>
</dbReference>
<dbReference type="Gene3D" id="3.60.110.10">
    <property type="entry name" value="Carbon-nitrogen hydrolase"/>
    <property type="match status" value="1"/>
</dbReference>
<evidence type="ECO:0000313" key="1">
    <source>
        <dbReference type="EMBL" id="KAF3946275.1"/>
    </source>
</evidence>
<protein>
    <submittedName>
        <fullName evidence="1">Uncharacterized protein</fullName>
    </submittedName>
</protein>
<dbReference type="GO" id="GO:0000257">
    <property type="term" value="F:nitrilase activity"/>
    <property type="evidence" value="ECO:0007669"/>
    <property type="project" value="TreeGrafter"/>
</dbReference>
<dbReference type="PANTHER" id="PTHR46044">
    <property type="entry name" value="NITRILASE"/>
    <property type="match status" value="1"/>
</dbReference>
<comment type="caution">
    <text evidence="1">The sequence shown here is derived from an EMBL/GenBank/DDBJ whole genome shotgun (WGS) entry which is preliminary data.</text>
</comment>
<sequence>MSSEKLTVFYLNGFRFHWLVSWKTSKGDLICRDNRMSSLRTDLYTEGIEIYFQPTAEAREIWQATMIHIAQEGG</sequence>
<organism evidence="1 2">
    <name type="scientific">Castanea mollissima</name>
    <name type="common">Chinese chestnut</name>
    <dbReference type="NCBI Taxonomy" id="60419"/>
    <lineage>
        <taxon>Eukaryota</taxon>
        <taxon>Viridiplantae</taxon>
        <taxon>Streptophyta</taxon>
        <taxon>Embryophyta</taxon>
        <taxon>Tracheophyta</taxon>
        <taxon>Spermatophyta</taxon>
        <taxon>Magnoliopsida</taxon>
        <taxon>eudicotyledons</taxon>
        <taxon>Gunneridae</taxon>
        <taxon>Pentapetalae</taxon>
        <taxon>rosids</taxon>
        <taxon>fabids</taxon>
        <taxon>Fagales</taxon>
        <taxon>Fagaceae</taxon>
        <taxon>Castanea</taxon>
    </lineage>
</organism>
<evidence type="ECO:0000313" key="2">
    <source>
        <dbReference type="Proteomes" id="UP000737018"/>
    </source>
</evidence>
<reference evidence="1" key="1">
    <citation type="submission" date="2020-03" db="EMBL/GenBank/DDBJ databases">
        <title>Castanea mollissima Vanexum genome sequencing.</title>
        <authorList>
            <person name="Staton M."/>
        </authorList>
    </citation>
    <scope>NUCLEOTIDE SEQUENCE</scope>
    <source>
        <tissue evidence="1">Leaf</tissue>
    </source>
</reference>
<dbReference type="PANTHER" id="PTHR46044:SF8">
    <property type="entry name" value="BIFUNCTIONAL NITRILASE_NITRILE HYDRATASE NIT4B"/>
    <property type="match status" value="1"/>
</dbReference>
<dbReference type="InterPro" id="IPR044149">
    <property type="entry name" value="Nitrilases_CHs"/>
</dbReference>
<dbReference type="InterPro" id="IPR036526">
    <property type="entry name" value="C-N_Hydrolase_sf"/>
</dbReference>
<dbReference type="OrthoDB" id="10250282at2759"/>